<dbReference type="AlphaFoldDB" id="A0A024UVG5"/>
<dbReference type="VEuPathDB" id="FungiDB:H310_00335"/>
<reference evidence="2" key="1">
    <citation type="submission" date="2013-12" db="EMBL/GenBank/DDBJ databases">
        <title>The Genome Sequence of Aphanomyces invadans NJM9701.</title>
        <authorList>
            <consortium name="The Broad Institute Genomics Platform"/>
            <person name="Russ C."/>
            <person name="Tyler B."/>
            <person name="van West P."/>
            <person name="Dieguez-Uribeondo J."/>
            <person name="Young S.K."/>
            <person name="Zeng Q."/>
            <person name="Gargeya S."/>
            <person name="Fitzgerald M."/>
            <person name="Abouelleil A."/>
            <person name="Alvarado L."/>
            <person name="Chapman S.B."/>
            <person name="Gainer-Dewar J."/>
            <person name="Goldberg J."/>
            <person name="Griggs A."/>
            <person name="Gujja S."/>
            <person name="Hansen M."/>
            <person name="Howarth C."/>
            <person name="Imamovic A."/>
            <person name="Ireland A."/>
            <person name="Larimer J."/>
            <person name="McCowan C."/>
            <person name="Murphy C."/>
            <person name="Pearson M."/>
            <person name="Poon T.W."/>
            <person name="Priest M."/>
            <person name="Roberts A."/>
            <person name="Saif S."/>
            <person name="Shea T."/>
            <person name="Sykes S."/>
            <person name="Wortman J."/>
            <person name="Nusbaum C."/>
            <person name="Birren B."/>
        </authorList>
    </citation>
    <scope>NUCLEOTIDE SEQUENCE [LARGE SCALE GENOMIC DNA]</scope>
    <source>
        <strain evidence="2">NJM9701</strain>
    </source>
</reference>
<protein>
    <submittedName>
        <fullName evidence="2">Uncharacterized protein</fullName>
    </submittedName>
</protein>
<dbReference type="EMBL" id="KI913952">
    <property type="protein sequence ID" value="ETW09892.1"/>
    <property type="molecule type" value="Genomic_DNA"/>
</dbReference>
<name>A0A024UVG5_9STRA</name>
<keyword evidence="1" id="KW-0812">Transmembrane</keyword>
<accession>A0A024UVG5</accession>
<dbReference type="RefSeq" id="XP_008861303.1">
    <property type="nucleotide sequence ID" value="XM_008863081.1"/>
</dbReference>
<dbReference type="OrthoDB" id="288203at2759"/>
<dbReference type="STRING" id="157072.A0A024UVG5"/>
<feature type="transmembrane region" description="Helical" evidence="1">
    <location>
        <begin position="124"/>
        <end position="151"/>
    </location>
</feature>
<sequence>MQGLITSMRFADLSTQPSSTAMVVYVASIVIANVRVCEIRLPEPGSVESRRCQRAYRIQAIPPTGGMPRTPVNMQSAPTQIASFIAVALVVIVLLVGTIALFFQHKNAASIFAACFWLVETEEATFILLTMVVNILPGHMASAVLCVLVWVDPANPGASRRTFCSNTPSIMSENPPDMLPLRMMATSLCVGNDKSAHGLPGRGNQGHDLVPDVVLNVRHIHDMDSTSVPLIEWYSG</sequence>
<feature type="transmembrane region" description="Helical" evidence="1">
    <location>
        <begin position="81"/>
        <end position="104"/>
    </location>
</feature>
<evidence type="ECO:0000313" key="2">
    <source>
        <dbReference type="EMBL" id="ETW09892.1"/>
    </source>
</evidence>
<dbReference type="GeneID" id="20077385"/>
<keyword evidence="1" id="KW-1133">Transmembrane helix</keyword>
<proteinExistence type="predicted"/>
<gene>
    <name evidence="2" type="ORF">H310_00335</name>
</gene>
<organism evidence="2">
    <name type="scientific">Aphanomyces invadans</name>
    <dbReference type="NCBI Taxonomy" id="157072"/>
    <lineage>
        <taxon>Eukaryota</taxon>
        <taxon>Sar</taxon>
        <taxon>Stramenopiles</taxon>
        <taxon>Oomycota</taxon>
        <taxon>Saprolegniomycetes</taxon>
        <taxon>Saprolegniales</taxon>
        <taxon>Verrucalvaceae</taxon>
        <taxon>Aphanomyces</taxon>
    </lineage>
</organism>
<keyword evidence="1" id="KW-0472">Membrane</keyword>
<evidence type="ECO:0000256" key="1">
    <source>
        <dbReference type="SAM" id="Phobius"/>
    </source>
</evidence>